<reference evidence="3 4" key="1">
    <citation type="submission" date="2018-02" db="EMBL/GenBank/DDBJ databases">
        <title>Genome sequence of the basidiomycete white-rot fungus Phlebia centrifuga.</title>
        <authorList>
            <person name="Granchi Z."/>
            <person name="Peng M."/>
            <person name="de Vries R.P."/>
            <person name="Hilden K."/>
            <person name="Makela M.R."/>
            <person name="Grigoriev I."/>
            <person name="Riley R."/>
        </authorList>
    </citation>
    <scope>NUCLEOTIDE SEQUENCE [LARGE SCALE GENOMIC DNA]</scope>
    <source>
        <strain evidence="3 4">FBCC195</strain>
    </source>
</reference>
<name>A0A2R6P2B2_9APHY</name>
<dbReference type="EMBL" id="MLYV02000540">
    <property type="protein sequence ID" value="PSR84227.1"/>
    <property type="molecule type" value="Genomic_DNA"/>
</dbReference>
<keyword evidence="2" id="KW-0472">Membrane</keyword>
<evidence type="ECO:0000313" key="3">
    <source>
        <dbReference type="EMBL" id="PSR84227.1"/>
    </source>
</evidence>
<keyword evidence="2" id="KW-1133">Transmembrane helix</keyword>
<comment type="caution">
    <text evidence="3">The sequence shown here is derived from an EMBL/GenBank/DDBJ whole genome shotgun (WGS) entry which is preliminary data.</text>
</comment>
<gene>
    <name evidence="3" type="ORF">PHLCEN_2v5515</name>
</gene>
<dbReference type="Proteomes" id="UP000186601">
    <property type="component" value="Unassembled WGS sequence"/>
</dbReference>
<organism evidence="3 4">
    <name type="scientific">Hermanssonia centrifuga</name>
    <dbReference type="NCBI Taxonomy" id="98765"/>
    <lineage>
        <taxon>Eukaryota</taxon>
        <taxon>Fungi</taxon>
        <taxon>Dikarya</taxon>
        <taxon>Basidiomycota</taxon>
        <taxon>Agaricomycotina</taxon>
        <taxon>Agaricomycetes</taxon>
        <taxon>Polyporales</taxon>
        <taxon>Meruliaceae</taxon>
        <taxon>Hermanssonia</taxon>
    </lineage>
</organism>
<feature type="transmembrane region" description="Helical" evidence="2">
    <location>
        <begin position="41"/>
        <end position="58"/>
    </location>
</feature>
<dbReference type="OrthoDB" id="3199651at2759"/>
<accession>A0A2R6P2B2</accession>
<evidence type="ECO:0000256" key="1">
    <source>
        <dbReference type="SAM" id="MobiDB-lite"/>
    </source>
</evidence>
<keyword evidence="4" id="KW-1185">Reference proteome</keyword>
<sequence length="208" mass="22149">MSASISHDTVVKSEADLPPPRERKGTRSVSPPLSKIPLYRFNYYLALGVALLLAFYAWRLTLWKAEAGGWWNLALGKKSPMMQENEANGWRGTQAYTGVKTTPTGASRGDSTIEERINELASALGMSSKELASAIAVAVHEYVPPATLSSISAHQTGEAVQYLVDPSGASQSDASTPVVVPAATHGFKAAAKAFDAVVGMDEPPNEMD</sequence>
<evidence type="ECO:0000256" key="2">
    <source>
        <dbReference type="SAM" id="Phobius"/>
    </source>
</evidence>
<proteinExistence type="predicted"/>
<keyword evidence="2" id="KW-0812">Transmembrane</keyword>
<feature type="compositionally biased region" description="Basic and acidic residues" evidence="1">
    <location>
        <begin position="9"/>
        <end position="25"/>
    </location>
</feature>
<dbReference type="STRING" id="98765.A0A2R6P2B2"/>
<protein>
    <submittedName>
        <fullName evidence="3">Uncharacterized protein</fullName>
    </submittedName>
</protein>
<feature type="region of interest" description="Disordered" evidence="1">
    <location>
        <begin position="1"/>
        <end position="30"/>
    </location>
</feature>
<dbReference type="AlphaFoldDB" id="A0A2R6P2B2"/>
<evidence type="ECO:0000313" key="4">
    <source>
        <dbReference type="Proteomes" id="UP000186601"/>
    </source>
</evidence>